<protein>
    <submittedName>
        <fullName evidence="1">Uncharacterized protein</fullName>
    </submittedName>
</protein>
<reference evidence="1 2" key="1">
    <citation type="submission" date="2019-11" db="EMBL/GenBank/DDBJ databases">
        <title>Whole genome sequence of Oryza granulata.</title>
        <authorList>
            <person name="Li W."/>
        </authorList>
    </citation>
    <scope>NUCLEOTIDE SEQUENCE [LARGE SCALE GENOMIC DNA]</scope>
    <source>
        <strain evidence="2">cv. Menghai</strain>
        <tissue evidence="1">Leaf</tissue>
    </source>
</reference>
<sequence length="82" mass="10432">MYSANRPLIWVRSMLSKFQGAQLYVQRLRDQRFYPVMWYHENLLEVDFLRGQLFRYEWDRSNLRYYYNSLRDLYKDRGHRIE</sequence>
<dbReference type="Proteomes" id="UP000479710">
    <property type="component" value="Unassembled WGS sequence"/>
</dbReference>
<evidence type="ECO:0000313" key="1">
    <source>
        <dbReference type="EMBL" id="KAF0920185.1"/>
    </source>
</evidence>
<name>A0A6G1E503_9ORYZ</name>
<dbReference type="OrthoDB" id="703950at2759"/>
<dbReference type="EMBL" id="SPHZ02000005">
    <property type="protein sequence ID" value="KAF0920185.1"/>
    <property type="molecule type" value="Genomic_DNA"/>
</dbReference>
<gene>
    <name evidence="1" type="ORF">E2562_033738</name>
</gene>
<organism evidence="1 2">
    <name type="scientific">Oryza meyeriana var. granulata</name>
    <dbReference type="NCBI Taxonomy" id="110450"/>
    <lineage>
        <taxon>Eukaryota</taxon>
        <taxon>Viridiplantae</taxon>
        <taxon>Streptophyta</taxon>
        <taxon>Embryophyta</taxon>
        <taxon>Tracheophyta</taxon>
        <taxon>Spermatophyta</taxon>
        <taxon>Magnoliopsida</taxon>
        <taxon>Liliopsida</taxon>
        <taxon>Poales</taxon>
        <taxon>Poaceae</taxon>
        <taxon>BOP clade</taxon>
        <taxon>Oryzoideae</taxon>
        <taxon>Oryzeae</taxon>
        <taxon>Oryzinae</taxon>
        <taxon>Oryza</taxon>
        <taxon>Oryza meyeriana</taxon>
    </lineage>
</organism>
<proteinExistence type="predicted"/>
<keyword evidence="2" id="KW-1185">Reference proteome</keyword>
<comment type="caution">
    <text evidence="1">The sequence shown here is derived from an EMBL/GenBank/DDBJ whole genome shotgun (WGS) entry which is preliminary data.</text>
</comment>
<evidence type="ECO:0000313" key="2">
    <source>
        <dbReference type="Proteomes" id="UP000479710"/>
    </source>
</evidence>
<accession>A0A6G1E503</accession>
<dbReference type="AlphaFoldDB" id="A0A6G1E503"/>